<feature type="signal peptide" evidence="2">
    <location>
        <begin position="1"/>
        <end position="19"/>
    </location>
</feature>
<keyword evidence="4" id="KW-0378">Hydrolase</keyword>
<comment type="caution">
    <text evidence="4">The sequence shown here is derived from an EMBL/GenBank/DDBJ whole genome shotgun (WGS) entry which is preliminary data.</text>
</comment>
<evidence type="ECO:0000313" key="4">
    <source>
        <dbReference type="EMBL" id="KAK8163621.1"/>
    </source>
</evidence>
<dbReference type="InterPro" id="IPR024655">
    <property type="entry name" value="Asl1_glyco_hydro_catalytic"/>
</dbReference>
<dbReference type="Proteomes" id="UP001456524">
    <property type="component" value="Unassembled WGS sequence"/>
</dbReference>
<keyword evidence="5" id="KW-1185">Reference proteome</keyword>
<dbReference type="PANTHER" id="PTHR34154:SF10">
    <property type="entry name" value="ASL1-LIKE GLYCOSYL HYDROLASE CATALYTIC DOMAIN-CONTAINING PROTEIN"/>
    <property type="match status" value="1"/>
</dbReference>
<dbReference type="InterPro" id="IPR053183">
    <property type="entry name" value="ASL1"/>
</dbReference>
<evidence type="ECO:0000313" key="5">
    <source>
        <dbReference type="Proteomes" id="UP001456524"/>
    </source>
</evidence>
<dbReference type="Pfam" id="PF11790">
    <property type="entry name" value="Glyco_hydro_cc"/>
    <property type="match status" value="1"/>
</dbReference>
<dbReference type="SUPFAM" id="SSF51445">
    <property type="entry name" value="(Trans)glycosidases"/>
    <property type="match status" value="1"/>
</dbReference>
<protein>
    <submittedName>
        <fullName evidence="4">Glycosyl hydrolase catalytic core-domain-containing protein</fullName>
    </submittedName>
</protein>
<reference evidence="4 5" key="1">
    <citation type="journal article" date="2022" name="G3 (Bethesda)">
        <title>Enemy or ally: a genomic approach to elucidate the lifestyle of Phyllosticta citrichinaensis.</title>
        <authorList>
            <person name="Buijs V.A."/>
            <person name="Groenewald J.Z."/>
            <person name="Haridas S."/>
            <person name="LaButti K.M."/>
            <person name="Lipzen A."/>
            <person name="Martin F.M."/>
            <person name="Barry K."/>
            <person name="Grigoriev I.V."/>
            <person name="Crous P.W."/>
            <person name="Seidl M.F."/>
        </authorList>
    </citation>
    <scope>NUCLEOTIDE SEQUENCE [LARGE SCALE GENOMIC DNA]</scope>
    <source>
        <strain evidence="4 5">CBS 129764</strain>
    </source>
</reference>
<dbReference type="EMBL" id="JBBWUH010000006">
    <property type="protein sequence ID" value="KAK8163621.1"/>
    <property type="molecule type" value="Genomic_DNA"/>
</dbReference>
<dbReference type="InterPro" id="IPR017853">
    <property type="entry name" value="GH"/>
</dbReference>
<accession>A0ABR1XQ08</accession>
<gene>
    <name evidence="4" type="ORF">IWX90DRAFT_486967</name>
</gene>
<dbReference type="PANTHER" id="PTHR34154">
    <property type="entry name" value="ALKALI-SENSITIVE LINKAGE PROTEIN 1"/>
    <property type="match status" value="1"/>
</dbReference>
<keyword evidence="2" id="KW-0732">Signal</keyword>
<proteinExistence type="predicted"/>
<feature type="region of interest" description="Disordered" evidence="1">
    <location>
        <begin position="201"/>
        <end position="228"/>
    </location>
</feature>
<feature type="domain" description="Asl1-like glycosyl hydrolase catalytic" evidence="3">
    <location>
        <begin position="237"/>
        <end position="464"/>
    </location>
</feature>
<feature type="chain" id="PRO_5045324916" evidence="2">
    <location>
        <begin position="20"/>
        <end position="482"/>
    </location>
</feature>
<name>A0ABR1XQ08_9PEZI</name>
<dbReference type="Gene3D" id="3.20.20.80">
    <property type="entry name" value="Glycosidases"/>
    <property type="match status" value="1"/>
</dbReference>
<evidence type="ECO:0000259" key="3">
    <source>
        <dbReference type="Pfam" id="PF11790"/>
    </source>
</evidence>
<dbReference type="GO" id="GO:0016787">
    <property type="term" value="F:hydrolase activity"/>
    <property type="evidence" value="ECO:0007669"/>
    <property type="project" value="UniProtKB-KW"/>
</dbReference>
<organism evidence="4 5">
    <name type="scientific">Phyllosticta citrichinensis</name>
    <dbReference type="NCBI Taxonomy" id="1130410"/>
    <lineage>
        <taxon>Eukaryota</taxon>
        <taxon>Fungi</taxon>
        <taxon>Dikarya</taxon>
        <taxon>Ascomycota</taxon>
        <taxon>Pezizomycotina</taxon>
        <taxon>Dothideomycetes</taxon>
        <taxon>Dothideomycetes incertae sedis</taxon>
        <taxon>Botryosphaeriales</taxon>
        <taxon>Phyllostictaceae</taxon>
        <taxon>Phyllosticta</taxon>
    </lineage>
</organism>
<sequence length="482" mass="49821">MPSKIAQFGLLSLAGSAVAHQAGKHNKFHERRVAQADAPYGINATFFNSSAPAPSPAAQGTNTVVLTNTLEYTEYLTQYKTLSPSPAASGAVSPVVAAEAVSSSPAEEVCEEVTVTVTNKPLTVTVTQWAGASSAAPATSSAVAASSVAAVSSVVPVVSPSSAPVASSYVAPSSVAATSVVAPSSVAPVSSAATFAESSAAPSTSAAAKTTPASSSVASSTPAASSTASSGTVAKRGLVYNDFSVVTDFESSQAIGWAWNWGQTSGGSMPTNIQYVPTLWGTRETDDLATWFSNAQTEIANGAKYLMAFNEPDVEQSSGGSDISPADAATAFKTYMNPYSVNTTLVSPGVCNGVGTRSTTGRSQGLDWLSEFQTACGGFGTSDSQCKISAINIHFYNDYTGDVAVNVQNFKTYAQKAYDQFKMPIWITEFALSGADDASAKTFLEGVFEFAAQNDWLERYSYFKGETLVASTTLKTLYAALS</sequence>
<evidence type="ECO:0000256" key="2">
    <source>
        <dbReference type="SAM" id="SignalP"/>
    </source>
</evidence>
<evidence type="ECO:0000256" key="1">
    <source>
        <dbReference type="SAM" id="MobiDB-lite"/>
    </source>
</evidence>